<feature type="region of interest" description="Disordered" evidence="1">
    <location>
        <begin position="1"/>
        <end position="58"/>
    </location>
</feature>
<evidence type="ECO:0000313" key="3">
    <source>
        <dbReference type="Proteomes" id="UP000694424"/>
    </source>
</evidence>
<name>A0A8B9P851_APTOW</name>
<reference evidence="2" key="2">
    <citation type="submission" date="2025-09" db="UniProtKB">
        <authorList>
            <consortium name="Ensembl"/>
        </authorList>
    </citation>
    <scope>IDENTIFICATION</scope>
</reference>
<protein>
    <submittedName>
        <fullName evidence="2">Uncharacterized protein</fullName>
    </submittedName>
</protein>
<evidence type="ECO:0000313" key="2">
    <source>
        <dbReference type="Ensembl" id="ENSAOWP00000006682.1"/>
    </source>
</evidence>
<organism evidence="2 3">
    <name type="scientific">Apteryx owenii</name>
    <name type="common">Little spotted kiwi</name>
    <dbReference type="NCBI Taxonomy" id="8824"/>
    <lineage>
        <taxon>Eukaryota</taxon>
        <taxon>Metazoa</taxon>
        <taxon>Chordata</taxon>
        <taxon>Craniata</taxon>
        <taxon>Vertebrata</taxon>
        <taxon>Euteleostomi</taxon>
        <taxon>Archelosauria</taxon>
        <taxon>Archosauria</taxon>
        <taxon>Dinosauria</taxon>
        <taxon>Saurischia</taxon>
        <taxon>Theropoda</taxon>
        <taxon>Coelurosauria</taxon>
        <taxon>Aves</taxon>
        <taxon>Palaeognathae</taxon>
        <taxon>Apterygiformes</taxon>
        <taxon>Apterygidae</taxon>
        <taxon>Apteryx</taxon>
    </lineage>
</organism>
<sequence>ACRQSRPGSAAPWAQALSTTRGSSARTAQRRPSAPTCLSGQNPKLWGRERGPLPWARRNPGPRPLALWMQPGRHPRLSGGCRRLLFSSYLQRAAAKCKALVNSTKRRHDGGS</sequence>
<keyword evidence="3" id="KW-1185">Reference proteome</keyword>
<reference evidence="2" key="1">
    <citation type="submission" date="2025-08" db="UniProtKB">
        <authorList>
            <consortium name="Ensembl"/>
        </authorList>
    </citation>
    <scope>IDENTIFICATION</scope>
</reference>
<dbReference type="Proteomes" id="UP000694424">
    <property type="component" value="Unplaced"/>
</dbReference>
<dbReference type="AlphaFoldDB" id="A0A8B9P851"/>
<accession>A0A8B9P851</accession>
<dbReference type="Ensembl" id="ENSAOWT00000007562.1">
    <property type="protein sequence ID" value="ENSAOWP00000006682.1"/>
    <property type="gene ID" value="ENSAOWG00000004596.1"/>
</dbReference>
<evidence type="ECO:0000256" key="1">
    <source>
        <dbReference type="SAM" id="MobiDB-lite"/>
    </source>
</evidence>
<proteinExistence type="predicted"/>
<feature type="compositionally biased region" description="Polar residues" evidence="1">
    <location>
        <begin position="16"/>
        <end position="27"/>
    </location>
</feature>